<keyword evidence="6" id="KW-1185">Reference proteome</keyword>
<dbReference type="InterPro" id="IPR050300">
    <property type="entry name" value="GDXG_lipolytic_enzyme"/>
</dbReference>
<evidence type="ECO:0000259" key="4">
    <source>
        <dbReference type="Pfam" id="PF07859"/>
    </source>
</evidence>
<proteinExistence type="inferred from homology"/>
<dbReference type="PANTHER" id="PTHR48081">
    <property type="entry name" value="AB HYDROLASE SUPERFAMILY PROTEIN C4A8.06C"/>
    <property type="match status" value="1"/>
</dbReference>
<dbReference type="AlphaFoldDB" id="A0A917YP57"/>
<evidence type="ECO:0000256" key="2">
    <source>
        <dbReference type="ARBA" id="ARBA00022801"/>
    </source>
</evidence>
<dbReference type="GO" id="GO:0016787">
    <property type="term" value="F:hydrolase activity"/>
    <property type="evidence" value="ECO:0007669"/>
    <property type="project" value="UniProtKB-KW"/>
</dbReference>
<reference evidence="5" key="1">
    <citation type="journal article" date="2014" name="Int. J. Syst. Evol. Microbiol.">
        <title>Complete genome sequence of Corynebacterium casei LMG S-19264T (=DSM 44701T), isolated from a smear-ripened cheese.</title>
        <authorList>
            <consortium name="US DOE Joint Genome Institute (JGI-PGF)"/>
            <person name="Walter F."/>
            <person name="Albersmeier A."/>
            <person name="Kalinowski J."/>
            <person name="Ruckert C."/>
        </authorList>
    </citation>
    <scope>NUCLEOTIDE SEQUENCE</scope>
    <source>
        <strain evidence="5">CGMCC 4.7368</strain>
    </source>
</reference>
<comment type="similarity">
    <text evidence="1">Belongs to the 'GDXG' lipolytic enzyme family.</text>
</comment>
<feature type="compositionally biased region" description="Pro residues" evidence="3">
    <location>
        <begin position="15"/>
        <end position="24"/>
    </location>
</feature>
<feature type="region of interest" description="Disordered" evidence="3">
    <location>
        <begin position="12"/>
        <end position="33"/>
    </location>
</feature>
<dbReference type="PROSITE" id="PS01173">
    <property type="entry name" value="LIPASE_GDXG_HIS"/>
    <property type="match status" value="1"/>
</dbReference>
<dbReference type="EMBL" id="BMNH01000001">
    <property type="protein sequence ID" value="GGO60739.1"/>
    <property type="molecule type" value="Genomic_DNA"/>
</dbReference>
<dbReference type="InterPro" id="IPR029058">
    <property type="entry name" value="AB_hydrolase_fold"/>
</dbReference>
<sequence length="308" mass="32936">MPLHPDIARVLADLPAPPPGPPNPEAMRAGEEAAVPPVSARLPLHSVEDLTARTAAGEVPVRVYTPVEADAYGVLVYFHGGAFFLGSLETHDHVARALAKETGLKVVSVGYRLAPEHAFPAGLEDCYAAVRWAAENGETLGWDGTTLAIAGDSSGGTFVAAVAAMAHDEGFDRITHQILFYPSLDLDFDVDRYASLRENAVGYGLETAGLKPFNAFYLDGGADPADPRVSPIKRADLTGLPPALIVTAECDPLRDEGELYGRRLKEAGVDATVSRYPGANHGFVQNFSWIPAYHRVFEETAAFLGRES</sequence>
<evidence type="ECO:0000313" key="5">
    <source>
        <dbReference type="EMBL" id="GGO60739.1"/>
    </source>
</evidence>
<name>A0A917YP57_9ACTN</name>
<comment type="caution">
    <text evidence="5">The sequence shown here is derived from an EMBL/GenBank/DDBJ whole genome shotgun (WGS) entry which is preliminary data.</text>
</comment>
<dbReference type="RefSeq" id="WP_189121958.1">
    <property type="nucleotide sequence ID" value="NZ_BMNH01000001.1"/>
</dbReference>
<dbReference type="SUPFAM" id="SSF53474">
    <property type="entry name" value="alpha/beta-Hydrolases"/>
    <property type="match status" value="1"/>
</dbReference>
<protein>
    <submittedName>
        <fullName evidence="5">Lipase</fullName>
    </submittedName>
</protein>
<feature type="domain" description="Alpha/beta hydrolase fold-3" evidence="4">
    <location>
        <begin position="75"/>
        <end position="284"/>
    </location>
</feature>
<dbReference type="Gene3D" id="3.40.50.1820">
    <property type="entry name" value="alpha/beta hydrolase"/>
    <property type="match status" value="1"/>
</dbReference>
<dbReference type="Pfam" id="PF07859">
    <property type="entry name" value="Abhydrolase_3"/>
    <property type="match status" value="1"/>
</dbReference>
<evidence type="ECO:0000313" key="6">
    <source>
        <dbReference type="Proteomes" id="UP000646523"/>
    </source>
</evidence>
<dbReference type="Proteomes" id="UP000646523">
    <property type="component" value="Unassembled WGS sequence"/>
</dbReference>
<dbReference type="InterPro" id="IPR013094">
    <property type="entry name" value="AB_hydrolase_3"/>
</dbReference>
<keyword evidence="2" id="KW-0378">Hydrolase</keyword>
<accession>A0A917YP57</accession>
<dbReference type="InterPro" id="IPR002168">
    <property type="entry name" value="Lipase_GDXG_HIS_AS"/>
</dbReference>
<evidence type="ECO:0000256" key="3">
    <source>
        <dbReference type="SAM" id="MobiDB-lite"/>
    </source>
</evidence>
<evidence type="ECO:0000256" key="1">
    <source>
        <dbReference type="ARBA" id="ARBA00010515"/>
    </source>
</evidence>
<organism evidence="5 6">
    <name type="scientific">Nonomuraea cavernae</name>
    <dbReference type="NCBI Taxonomy" id="2045107"/>
    <lineage>
        <taxon>Bacteria</taxon>
        <taxon>Bacillati</taxon>
        <taxon>Actinomycetota</taxon>
        <taxon>Actinomycetes</taxon>
        <taxon>Streptosporangiales</taxon>
        <taxon>Streptosporangiaceae</taxon>
        <taxon>Nonomuraea</taxon>
    </lineage>
</organism>
<reference evidence="5" key="2">
    <citation type="submission" date="2020-09" db="EMBL/GenBank/DDBJ databases">
        <authorList>
            <person name="Sun Q."/>
            <person name="Zhou Y."/>
        </authorList>
    </citation>
    <scope>NUCLEOTIDE SEQUENCE</scope>
    <source>
        <strain evidence="5">CGMCC 4.7368</strain>
    </source>
</reference>
<dbReference type="PANTHER" id="PTHR48081:SF8">
    <property type="entry name" value="ALPHA_BETA HYDROLASE FOLD-3 DOMAIN-CONTAINING PROTEIN-RELATED"/>
    <property type="match status" value="1"/>
</dbReference>
<gene>
    <name evidence="5" type="ORF">GCM10012289_01320</name>
</gene>